<dbReference type="Proteomes" id="UP000178129">
    <property type="component" value="Unassembled WGS sequence"/>
</dbReference>
<proteinExistence type="predicted"/>
<organism evidence="2 3">
    <name type="scientific">Rhynchosporium graminicola</name>
    <dbReference type="NCBI Taxonomy" id="2792576"/>
    <lineage>
        <taxon>Eukaryota</taxon>
        <taxon>Fungi</taxon>
        <taxon>Dikarya</taxon>
        <taxon>Ascomycota</taxon>
        <taxon>Pezizomycotina</taxon>
        <taxon>Leotiomycetes</taxon>
        <taxon>Helotiales</taxon>
        <taxon>Ploettnerulaceae</taxon>
        <taxon>Rhynchosporium</taxon>
    </lineage>
</organism>
<name>A0A1E1JTC9_9HELO</name>
<evidence type="ECO:0000313" key="2">
    <source>
        <dbReference type="EMBL" id="CZS88942.1"/>
    </source>
</evidence>
<keyword evidence="3" id="KW-1185">Reference proteome</keyword>
<evidence type="ECO:0000259" key="1">
    <source>
        <dbReference type="Pfam" id="PF06985"/>
    </source>
</evidence>
<evidence type="ECO:0000313" key="3">
    <source>
        <dbReference type="Proteomes" id="UP000178129"/>
    </source>
</evidence>
<dbReference type="InterPro" id="IPR010730">
    <property type="entry name" value="HET"/>
</dbReference>
<accession>A0A1E1JTC9</accession>
<dbReference type="Pfam" id="PF06985">
    <property type="entry name" value="HET"/>
    <property type="match status" value="1"/>
</dbReference>
<feature type="domain" description="Heterokaryon incompatibility" evidence="1">
    <location>
        <begin position="254"/>
        <end position="407"/>
    </location>
</feature>
<dbReference type="EMBL" id="FJUW01000002">
    <property type="protein sequence ID" value="CZS88942.1"/>
    <property type="molecule type" value="Genomic_DNA"/>
</dbReference>
<dbReference type="AlphaFoldDB" id="A0A1E1JTC9"/>
<reference evidence="3" key="1">
    <citation type="submission" date="2016-03" db="EMBL/GenBank/DDBJ databases">
        <authorList>
            <person name="Ploux O."/>
        </authorList>
    </citation>
    <scope>NUCLEOTIDE SEQUENCE [LARGE SCALE GENOMIC DNA]</scope>
    <source>
        <strain evidence="3">UK7</strain>
    </source>
</reference>
<dbReference type="PANTHER" id="PTHR33112">
    <property type="entry name" value="DOMAIN PROTEIN, PUTATIVE-RELATED"/>
    <property type="match status" value="1"/>
</dbReference>
<comment type="caution">
    <text evidence="2">The sequence shown here is derived from an EMBL/GenBank/DDBJ whole genome shotgun (WGS) entry which is preliminary data.</text>
</comment>
<sequence length="674" mass="75484">MIPPRSGNAAVPEIVEHSSEPGVVKRLATRGGLLSQESAREKRLNPRQRQTYTHDLTDVWHHERDDDFATYVMGLGPVIGVARLTSVDPSSSFCDLCQSFKAISMGTMERKETDLDPSCSVCDMLIGCAKRLESELEEPLTLIRVGGSYNVTCKAMNRPGLRVCRGPQASSPQLSHSSDATRIPVGLPRLPIRAGDDAHVAIIKAWLKDCDEHKSCCVRGATPFLPKRLLQVDFVDSSRVVETTAWSSNKTLTYLALSHPWGKGSPNNRHFKSDRDNIKDRMRKIKDRDLPPNFRYAVQIARSVGVNYLWIDSICILQKIDTDLGDFHEESKWMEKIYASAYCVIAASSAEHMSSGFLGHERDKAAVQLYKGDKSTQPATFLCEAIDDFQGDVLNGPLSKRGWVLQERALARRTISFTNNQTYWECSQEIRCETLSKLTNKKVQFLGDSNFPSSATAVGKDGQEFLFQQLYEDYTRLELSQQTDKAIGITGLEQRLREGRCLLWKRDDSGDSKTTGLKRIPAPPNTKAPPSWSWMAYEGGMSYLYPPEARTSWNEKSVELPLTGTADTSWLYAETTLKLSAPLMGFDDQENTKDGDYELTYDNHDERKAKRKKCVIIGSLQDKDQAEKGLHFIPVVKPATTHGGSDTWERIGAGKLHGRFIQDMKAITNTVEIT</sequence>
<dbReference type="InParanoid" id="A0A1E1JTC9"/>
<gene>
    <name evidence="2" type="ORF">RCO7_04615</name>
</gene>
<dbReference type="PANTHER" id="PTHR33112:SF10">
    <property type="entry name" value="TOL"/>
    <property type="match status" value="1"/>
</dbReference>
<protein>
    <recommendedName>
        <fullName evidence="1">Heterokaryon incompatibility domain-containing protein</fullName>
    </recommendedName>
</protein>
<dbReference type="STRING" id="914237.A0A1E1JTC9"/>